<dbReference type="AlphaFoldDB" id="A0A812ERB2"/>
<feature type="region of interest" description="Disordered" evidence="1">
    <location>
        <begin position="1"/>
        <end position="40"/>
    </location>
</feature>
<name>A0A812ERB2_ACAPH</name>
<organism evidence="3 4">
    <name type="scientific">Acanthosepion pharaonis</name>
    <name type="common">Pharaoh cuttlefish</name>
    <name type="synonym">Sepia pharaonis</name>
    <dbReference type="NCBI Taxonomy" id="158019"/>
    <lineage>
        <taxon>Eukaryota</taxon>
        <taxon>Metazoa</taxon>
        <taxon>Spiralia</taxon>
        <taxon>Lophotrochozoa</taxon>
        <taxon>Mollusca</taxon>
        <taxon>Cephalopoda</taxon>
        <taxon>Coleoidea</taxon>
        <taxon>Decapodiformes</taxon>
        <taxon>Sepiida</taxon>
        <taxon>Sepiina</taxon>
        <taxon>Sepiidae</taxon>
        <taxon>Acanthosepion</taxon>
    </lineage>
</organism>
<evidence type="ECO:0000256" key="1">
    <source>
        <dbReference type="SAM" id="MobiDB-lite"/>
    </source>
</evidence>
<comment type="caution">
    <text evidence="3">The sequence shown here is derived from an EMBL/GenBank/DDBJ whole genome shotgun (WGS) entry which is preliminary data.</text>
</comment>
<proteinExistence type="predicted"/>
<gene>
    <name evidence="3" type="ORF">SPHA_78123</name>
</gene>
<evidence type="ECO:0000313" key="4">
    <source>
        <dbReference type="Proteomes" id="UP000597762"/>
    </source>
</evidence>
<feature type="compositionally biased region" description="Basic and acidic residues" evidence="1">
    <location>
        <begin position="13"/>
        <end position="25"/>
    </location>
</feature>
<dbReference type="PROSITE" id="PS00889">
    <property type="entry name" value="CNMP_BINDING_2"/>
    <property type="match status" value="1"/>
</dbReference>
<dbReference type="PANTHER" id="PTHR23011:SF42">
    <property type="entry name" value="CYCLIC NUCLEOTIDE-BINDING DOMAIN-CONTAINING PROTEIN"/>
    <property type="match status" value="1"/>
</dbReference>
<dbReference type="Gene3D" id="2.60.120.10">
    <property type="entry name" value="Jelly Rolls"/>
    <property type="match status" value="2"/>
</dbReference>
<dbReference type="PANTHER" id="PTHR23011">
    <property type="entry name" value="CYCLIC NUCLEOTIDE-BINDING DOMAIN CONTAINING PROTEIN"/>
    <property type="match status" value="1"/>
</dbReference>
<dbReference type="InterPro" id="IPR000595">
    <property type="entry name" value="cNMP-bd_dom"/>
</dbReference>
<dbReference type="Proteomes" id="UP000597762">
    <property type="component" value="Unassembled WGS sequence"/>
</dbReference>
<evidence type="ECO:0000313" key="3">
    <source>
        <dbReference type="EMBL" id="CAE1328501.1"/>
    </source>
</evidence>
<dbReference type="CDD" id="cd00038">
    <property type="entry name" value="CAP_ED"/>
    <property type="match status" value="1"/>
</dbReference>
<evidence type="ECO:0000259" key="2">
    <source>
        <dbReference type="PROSITE" id="PS50042"/>
    </source>
</evidence>
<dbReference type="OrthoDB" id="166212at2759"/>
<sequence length="488" mass="55896">MSVVEINASHCRQKVENPGKNESRNPPKASSTASPVLLPRPKKKSRRSLLWWFKVIKAVCRLALDMKILSMSRTDNDASSEAYYQYVVGPNTDVTLFFDKRLFSRKRGSQVPPWAQAVAIKKPHTRTDKELHMLNELMMTVRSYREKFEFPMRKLVCRVFRYTNCERGRIVLRQSHIGLGFFLVYSGSLYVQKETSRKSGRKQTDLENIIRSGQHFGEVALLGDGHRTATVICREPSELFYIEREDFTSICPHIFDNELTDKFAFAQKFSFFHNWEEKLLQKLCLLSQVLYISHGQILEEDWLKTQYLYFLMQGRISLLKKFQISAITKIGNNSAQHQEVLKSGMRSSQSTQQTCIAVVGHLHAGDHSELAVLNSEENVSGVSMLSDGVRVLRISKNNTLSLGSPSDIQKFFQKYTPRQIPSEEELCKNYHDSSKWNKFKKQVLYTQLLEKNGAALAFVPATSKGSATREQNTPSPFAKYPEFVGLKP</sequence>
<reference evidence="3" key="1">
    <citation type="submission" date="2021-01" db="EMBL/GenBank/DDBJ databases">
        <authorList>
            <person name="Li R."/>
            <person name="Bekaert M."/>
        </authorList>
    </citation>
    <scope>NUCLEOTIDE SEQUENCE</scope>
    <source>
        <strain evidence="3">Farmed</strain>
    </source>
</reference>
<dbReference type="Pfam" id="PF00027">
    <property type="entry name" value="cNMP_binding"/>
    <property type="match status" value="1"/>
</dbReference>
<dbReference type="SUPFAM" id="SSF51206">
    <property type="entry name" value="cAMP-binding domain-like"/>
    <property type="match status" value="2"/>
</dbReference>
<dbReference type="InterPro" id="IPR014710">
    <property type="entry name" value="RmlC-like_jellyroll"/>
</dbReference>
<dbReference type="InterPro" id="IPR018490">
    <property type="entry name" value="cNMP-bd_dom_sf"/>
</dbReference>
<feature type="domain" description="Cyclic nucleotide-binding" evidence="2">
    <location>
        <begin position="162"/>
        <end position="250"/>
    </location>
</feature>
<keyword evidence="4" id="KW-1185">Reference proteome</keyword>
<dbReference type="InterPro" id="IPR018488">
    <property type="entry name" value="cNMP-bd_CS"/>
</dbReference>
<accession>A0A812ERB2</accession>
<protein>
    <recommendedName>
        <fullName evidence="2">Cyclic nucleotide-binding domain-containing protein</fullName>
    </recommendedName>
</protein>
<dbReference type="EMBL" id="CAHIKZ030005530">
    <property type="protein sequence ID" value="CAE1328501.1"/>
    <property type="molecule type" value="Genomic_DNA"/>
</dbReference>
<dbReference type="PROSITE" id="PS50042">
    <property type="entry name" value="CNMP_BINDING_3"/>
    <property type="match status" value="1"/>
</dbReference>